<dbReference type="Gene3D" id="3.40.50.300">
    <property type="entry name" value="P-loop containing nucleotide triphosphate hydrolases"/>
    <property type="match status" value="1"/>
</dbReference>
<dbReference type="InterPro" id="IPR027417">
    <property type="entry name" value="P-loop_NTPase"/>
</dbReference>
<evidence type="ECO:0000313" key="1">
    <source>
        <dbReference type="EMBL" id="GJJ06813.1"/>
    </source>
</evidence>
<name>A0AAV4ZZZ6_9AGAM</name>
<accession>A0AAV4ZZZ6</accession>
<keyword evidence="2" id="KW-1185">Reference proteome</keyword>
<comment type="caution">
    <text evidence="1">The sequence shown here is derived from an EMBL/GenBank/DDBJ whole genome shotgun (WGS) entry which is preliminary data.</text>
</comment>
<dbReference type="AlphaFoldDB" id="A0AAV4ZZZ6"/>
<dbReference type="Pfam" id="PF17784">
    <property type="entry name" value="Sulfotransfer_4"/>
    <property type="match status" value="1"/>
</dbReference>
<reference evidence="1" key="1">
    <citation type="submission" date="2021-10" db="EMBL/GenBank/DDBJ databases">
        <title>De novo Genome Assembly of Clathrus columnatus (Basidiomycota, Fungi) Using Illumina and Nanopore Sequence Data.</title>
        <authorList>
            <person name="Ogiso-Tanaka E."/>
            <person name="Itagaki H."/>
            <person name="Hosoya T."/>
            <person name="Hosaka K."/>
        </authorList>
    </citation>
    <scope>NUCLEOTIDE SEQUENCE</scope>
    <source>
        <strain evidence="1">MO-923</strain>
    </source>
</reference>
<gene>
    <name evidence="1" type="ORF">Clacol_001009</name>
</gene>
<dbReference type="EMBL" id="BPWL01000001">
    <property type="protein sequence ID" value="GJJ06813.1"/>
    <property type="molecule type" value="Genomic_DNA"/>
</dbReference>
<proteinExistence type="predicted"/>
<evidence type="ECO:0000313" key="2">
    <source>
        <dbReference type="Proteomes" id="UP001050691"/>
    </source>
</evidence>
<sequence length="59" mass="6587">MATLLHNKDPNEVKAWHNIGKGSATTDDVHVLLDSFGSVLDYPVVIYPEEIYKAYPDAK</sequence>
<dbReference type="InterPro" id="IPR040632">
    <property type="entry name" value="Sulfotransfer_4"/>
</dbReference>
<organism evidence="1 2">
    <name type="scientific">Clathrus columnatus</name>
    <dbReference type="NCBI Taxonomy" id="1419009"/>
    <lineage>
        <taxon>Eukaryota</taxon>
        <taxon>Fungi</taxon>
        <taxon>Dikarya</taxon>
        <taxon>Basidiomycota</taxon>
        <taxon>Agaricomycotina</taxon>
        <taxon>Agaricomycetes</taxon>
        <taxon>Phallomycetidae</taxon>
        <taxon>Phallales</taxon>
        <taxon>Clathraceae</taxon>
        <taxon>Clathrus</taxon>
    </lineage>
</organism>
<dbReference type="Proteomes" id="UP001050691">
    <property type="component" value="Unassembled WGS sequence"/>
</dbReference>
<protein>
    <submittedName>
        <fullName evidence="1">Uncharacterized protein</fullName>
    </submittedName>
</protein>